<evidence type="ECO:0000313" key="3">
    <source>
        <dbReference type="EMBL" id="MCQ4163897.1"/>
    </source>
</evidence>
<dbReference type="Gene3D" id="2.60.120.590">
    <property type="entry name" value="Alpha-ketoglutarate-dependent dioxygenase AlkB-like"/>
    <property type="match status" value="1"/>
</dbReference>
<dbReference type="InterPro" id="IPR032854">
    <property type="entry name" value="ALKBH3"/>
</dbReference>
<feature type="region of interest" description="Disordered" evidence="1">
    <location>
        <begin position="1"/>
        <end position="22"/>
    </location>
</feature>
<dbReference type="PROSITE" id="PS51471">
    <property type="entry name" value="FE2OG_OXY"/>
    <property type="match status" value="1"/>
</dbReference>
<keyword evidence="4" id="KW-1185">Reference proteome</keyword>
<dbReference type="GO" id="GO:0051213">
    <property type="term" value="F:dioxygenase activity"/>
    <property type="evidence" value="ECO:0007669"/>
    <property type="project" value="UniProtKB-KW"/>
</dbReference>
<sequence>MTSRTDSASTAQPGLFGTGPQVLADDERGRIVYTPEFLSAALAQQSFVRLLADVPWQAERRRMYERDVAVPRLLASYALDGELPAPLPQLAQQVRDHVGAPFTHVGLNLYRDGRDSVAPHNDHLYELRPGQPVALLSLGATRDMVISTKLQPRRSLRLPLQAGSLLLMSHATQLHYDHGIPKVRDAVGPRISLAFRVRAAGARQARY</sequence>
<feature type="domain" description="Fe2OG dioxygenase" evidence="2">
    <location>
        <begin position="101"/>
        <end position="199"/>
    </location>
</feature>
<dbReference type="SUPFAM" id="SSF51197">
    <property type="entry name" value="Clavaminate synthase-like"/>
    <property type="match status" value="1"/>
</dbReference>
<evidence type="ECO:0000256" key="1">
    <source>
        <dbReference type="SAM" id="MobiDB-lite"/>
    </source>
</evidence>
<feature type="compositionally biased region" description="Polar residues" evidence="1">
    <location>
        <begin position="1"/>
        <end position="12"/>
    </location>
</feature>
<name>A0ABT1QN98_9GAMM</name>
<dbReference type="InterPro" id="IPR005123">
    <property type="entry name" value="Oxoglu/Fe-dep_dioxygenase_dom"/>
</dbReference>
<accession>A0ABT1QN98</accession>
<protein>
    <submittedName>
        <fullName evidence="3">Alpha-ketoglutarate-dependent dioxygenase AlkB</fullName>
    </submittedName>
</protein>
<dbReference type="EMBL" id="JANFQO010000003">
    <property type="protein sequence ID" value="MCQ4163897.1"/>
    <property type="molecule type" value="Genomic_DNA"/>
</dbReference>
<reference evidence="3" key="1">
    <citation type="submission" date="2022-07" db="EMBL/GenBank/DDBJ databases">
        <title>Tahibacter sp., a new gammaproteobacterium isolated from the silt sample collected at pig farm.</title>
        <authorList>
            <person name="Chen H."/>
        </authorList>
    </citation>
    <scope>NUCLEOTIDE SEQUENCE</scope>
    <source>
        <strain evidence="3">P2K</strain>
    </source>
</reference>
<keyword evidence="3" id="KW-0560">Oxidoreductase</keyword>
<organism evidence="3 4">
    <name type="scientific">Tahibacter harae</name>
    <dbReference type="NCBI Taxonomy" id="2963937"/>
    <lineage>
        <taxon>Bacteria</taxon>
        <taxon>Pseudomonadati</taxon>
        <taxon>Pseudomonadota</taxon>
        <taxon>Gammaproteobacteria</taxon>
        <taxon>Lysobacterales</taxon>
        <taxon>Rhodanobacteraceae</taxon>
        <taxon>Tahibacter</taxon>
    </lineage>
</organism>
<evidence type="ECO:0000313" key="4">
    <source>
        <dbReference type="Proteomes" id="UP001165498"/>
    </source>
</evidence>
<evidence type="ECO:0000259" key="2">
    <source>
        <dbReference type="PROSITE" id="PS51471"/>
    </source>
</evidence>
<gene>
    <name evidence="3" type="ORF">NM961_04155</name>
</gene>
<proteinExistence type="predicted"/>
<keyword evidence="3" id="KW-0223">Dioxygenase</keyword>
<dbReference type="InterPro" id="IPR027450">
    <property type="entry name" value="AlkB-like"/>
</dbReference>
<dbReference type="PANTHER" id="PTHR31212:SF4">
    <property type="entry name" value="ALPHA-KETOGLUTARATE-DEPENDENT DIOXYGENASE ALKB HOMOLOG 3"/>
    <property type="match status" value="1"/>
</dbReference>
<dbReference type="Pfam" id="PF13532">
    <property type="entry name" value="2OG-FeII_Oxy_2"/>
    <property type="match status" value="1"/>
</dbReference>
<dbReference type="PANTHER" id="PTHR31212">
    <property type="entry name" value="ALPHA-KETOGLUTARATE-DEPENDENT DIOXYGENASE ALKB HOMOLOG 3"/>
    <property type="match status" value="1"/>
</dbReference>
<comment type="caution">
    <text evidence="3">The sequence shown here is derived from an EMBL/GenBank/DDBJ whole genome shotgun (WGS) entry which is preliminary data.</text>
</comment>
<dbReference type="Proteomes" id="UP001165498">
    <property type="component" value="Unassembled WGS sequence"/>
</dbReference>
<dbReference type="RefSeq" id="WP_255911578.1">
    <property type="nucleotide sequence ID" value="NZ_JANFQO010000003.1"/>
</dbReference>
<dbReference type="InterPro" id="IPR037151">
    <property type="entry name" value="AlkB-like_sf"/>
</dbReference>